<dbReference type="AlphaFoldDB" id="A0A3Q9F9D8"/>
<proteinExistence type="inferred from homology"/>
<dbReference type="SUPFAM" id="SSF54523">
    <property type="entry name" value="Pili subunits"/>
    <property type="match status" value="1"/>
</dbReference>
<dbReference type="GO" id="GO:0009289">
    <property type="term" value="C:pilus"/>
    <property type="evidence" value="ECO:0007669"/>
    <property type="project" value="InterPro"/>
</dbReference>
<gene>
    <name evidence="4" type="ORF">D5R55_14750</name>
</gene>
<keyword evidence="3" id="KW-0812">Transmembrane</keyword>
<dbReference type="InterPro" id="IPR001082">
    <property type="entry name" value="Pilin"/>
</dbReference>
<dbReference type="InterPro" id="IPR012902">
    <property type="entry name" value="N_methyl_site"/>
</dbReference>
<keyword evidence="3" id="KW-1133">Transmembrane helix</keyword>
<sequence length="199" mass="20217">MFEAFSVSLFRRVAADLRRANRPSPPRWRLAGFTLIELMIVLAIVGVVAAYAIPAYQDYLARSRVGEGLALASSARLAVADNAASGASLDGGYSPPAATRNVESVAIDGATGQITVAFTTRVAAAGTNTLVLVPSAPDKADAPTARVPLKKGAIQAGAVAWECFAAGKDASSLPAPGAGPLPGNAATLPAKYAPAECRA</sequence>
<evidence type="ECO:0000313" key="4">
    <source>
        <dbReference type="EMBL" id="AZQ52175.1"/>
    </source>
</evidence>
<dbReference type="Pfam" id="PF07963">
    <property type="entry name" value="N_methyl"/>
    <property type="match status" value="1"/>
</dbReference>
<keyword evidence="3" id="KW-0472">Membrane</keyword>
<organism evidence="4 5">
    <name type="scientific">Burkholderia cenocepacia</name>
    <dbReference type="NCBI Taxonomy" id="95486"/>
    <lineage>
        <taxon>Bacteria</taxon>
        <taxon>Pseudomonadati</taxon>
        <taxon>Pseudomonadota</taxon>
        <taxon>Betaproteobacteria</taxon>
        <taxon>Burkholderiales</taxon>
        <taxon>Burkholderiaceae</taxon>
        <taxon>Burkholderia</taxon>
        <taxon>Burkholderia cepacia complex</taxon>
    </lineage>
</organism>
<name>A0A3Q9F9D8_9BURK</name>
<dbReference type="Gene3D" id="3.30.700.10">
    <property type="entry name" value="Glycoprotein, Type 4 Pilin"/>
    <property type="match status" value="1"/>
</dbReference>
<accession>A0A3Q9F9D8</accession>
<dbReference type="EMBL" id="CP034545">
    <property type="protein sequence ID" value="AZQ52175.1"/>
    <property type="molecule type" value="Genomic_DNA"/>
</dbReference>
<dbReference type="NCBIfam" id="TIGR02532">
    <property type="entry name" value="IV_pilin_GFxxxE"/>
    <property type="match status" value="1"/>
</dbReference>
<reference evidence="4 5" key="1">
    <citation type="submission" date="2018-12" db="EMBL/GenBank/DDBJ databases">
        <title>Cadmium resistance mechanism in endophytic bacteria Burkholderia cenocepacia YG-3.</title>
        <authorList>
            <person name="Zhang X."/>
            <person name="Wang X."/>
            <person name="Zhu Y."/>
        </authorList>
    </citation>
    <scope>NUCLEOTIDE SEQUENCE [LARGE SCALE GENOMIC DNA]</scope>
    <source>
        <strain evidence="4 5">YG-3</strain>
    </source>
</reference>
<keyword evidence="2" id="KW-0488">Methylation</keyword>
<dbReference type="RefSeq" id="WP_126363161.1">
    <property type="nucleotide sequence ID" value="NZ_CP034545.1"/>
</dbReference>
<evidence type="ECO:0000256" key="1">
    <source>
        <dbReference type="ARBA" id="ARBA00005233"/>
    </source>
</evidence>
<dbReference type="Proteomes" id="UP000277191">
    <property type="component" value="Chromosome 1"/>
</dbReference>
<feature type="transmembrane region" description="Helical" evidence="3">
    <location>
        <begin position="30"/>
        <end position="53"/>
    </location>
</feature>
<dbReference type="GO" id="GO:0007155">
    <property type="term" value="P:cell adhesion"/>
    <property type="evidence" value="ECO:0007669"/>
    <property type="project" value="InterPro"/>
</dbReference>
<protein>
    <submittedName>
        <fullName evidence="4">Pilin</fullName>
    </submittedName>
</protein>
<comment type="similarity">
    <text evidence="1">Belongs to the N-Me-Phe pilin family.</text>
</comment>
<dbReference type="InterPro" id="IPR045584">
    <property type="entry name" value="Pilin-like"/>
</dbReference>
<evidence type="ECO:0000256" key="3">
    <source>
        <dbReference type="SAM" id="Phobius"/>
    </source>
</evidence>
<evidence type="ECO:0000313" key="5">
    <source>
        <dbReference type="Proteomes" id="UP000277191"/>
    </source>
</evidence>
<dbReference type="Pfam" id="PF00114">
    <property type="entry name" value="Pilin"/>
    <property type="match status" value="1"/>
</dbReference>
<evidence type="ECO:0000256" key="2">
    <source>
        <dbReference type="ARBA" id="ARBA00022481"/>
    </source>
</evidence>